<feature type="transmembrane region" description="Helical" evidence="1">
    <location>
        <begin position="24"/>
        <end position="47"/>
    </location>
</feature>
<keyword evidence="1" id="KW-0812">Transmembrane</keyword>
<keyword evidence="1" id="KW-1133">Transmembrane helix</keyword>
<sequence length="52" mass="6057">MLDVTMMQQPKVLYLLEIHKAGNIFLQMYTLAINIKSLSVFLNITLLKQTKF</sequence>
<accession>A0A0S2GLM1</accession>
<name>A0A0S2GLM1_9CAUD</name>
<evidence type="ECO:0000256" key="1">
    <source>
        <dbReference type="SAM" id="Phobius"/>
    </source>
</evidence>
<keyword evidence="1" id="KW-0472">Membrane</keyword>
<evidence type="ECO:0000313" key="3">
    <source>
        <dbReference type="Proteomes" id="UP000222142"/>
    </source>
</evidence>
<proteinExistence type="predicted"/>
<evidence type="ECO:0000313" key="2">
    <source>
        <dbReference type="EMBL" id="ALN97378.1"/>
    </source>
</evidence>
<gene>
    <name evidence="2" type="ORF">XO27_0049</name>
</gene>
<dbReference type="EMBL" id="KT967075">
    <property type="protein sequence ID" value="ALN97378.1"/>
    <property type="molecule type" value="Genomic_DNA"/>
</dbReference>
<reference evidence="2 3" key="1">
    <citation type="submission" date="2015-10" db="EMBL/GenBank/DDBJ databases">
        <title>Whole Genome Sequencing of Bacillus ACT Group Temperature Bacteriophages.</title>
        <authorList>
            <person name="Fouts D.E."/>
            <person name="Rasko D.A."/>
            <person name="Cer R.R."/>
            <person name="Jiang L."/>
            <person name="Fedorova N.B."/>
            <person name="Shvartsbeyn A."/>
            <person name="Read T.D."/>
            <person name="Gill S.R."/>
            <person name="Klumpp J."/>
            <person name="Calendar R."/>
        </authorList>
    </citation>
    <scope>NUCLEOTIDE SEQUENCE [LARGE SCALE GENOMIC DNA]</scope>
</reference>
<organism evidence="2 3">
    <name type="scientific">Bacillus phage phi4I1</name>
    <dbReference type="NCBI Taxonomy" id="1643325"/>
    <lineage>
        <taxon>Viruses</taxon>
        <taxon>Duplodnaviria</taxon>
        <taxon>Heunggongvirae</taxon>
        <taxon>Uroviricota</taxon>
        <taxon>Caudoviricetes</taxon>
        <taxon>Camtrevirus</taxon>
        <taxon>Camtrevirus BtCS33</taxon>
    </lineage>
</organism>
<dbReference type="Proteomes" id="UP000222142">
    <property type="component" value="Segment"/>
</dbReference>
<protein>
    <submittedName>
        <fullName evidence="2">Uncharacterized protein</fullName>
    </submittedName>
</protein>